<sequence>MSRPYYTPPPSSAASSPSRDHTVEEQWLLERSMDLVKNPTQFTEMYLERARSIWQKPNSVHEGGRRSMLRSGFRREAIDGWSRGFRREAIDRRELDRC</sequence>
<reference evidence="2" key="1">
    <citation type="journal article" date="2022" name="Mol. Ecol. Resour.">
        <title>The genomes of chicory, endive, great burdock and yacon provide insights into Asteraceae palaeo-polyploidization history and plant inulin production.</title>
        <authorList>
            <person name="Fan W."/>
            <person name="Wang S."/>
            <person name="Wang H."/>
            <person name="Wang A."/>
            <person name="Jiang F."/>
            <person name="Liu H."/>
            <person name="Zhao H."/>
            <person name="Xu D."/>
            <person name="Zhang Y."/>
        </authorList>
    </citation>
    <scope>NUCLEOTIDE SEQUENCE [LARGE SCALE GENOMIC DNA]</scope>
    <source>
        <strain evidence="2">cv. Niubang</strain>
    </source>
</reference>
<gene>
    <name evidence="1" type="ORF">L6452_40456</name>
</gene>
<name>A0ACB8XR38_ARCLA</name>
<organism evidence="1 2">
    <name type="scientific">Arctium lappa</name>
    <name type="common">Greater burdock</name>
    <name type="synonym">Lappa major</name>
    <dbReference type="NCBI Taxonomy" id="4217"/>
    <lineage>
        <taxon>Eukaryota</taxon>
        <taxon>Viridiplantae</taxon>
        <taxon>Streptophyta</taxon>
        <taxon>Embryophyta</taxon>
        <taxon>Tracheophyta</taxon>
        <taxon>Spermatophyta</taxon>
        <taxon>Magnoliopsida</taxon>
        <taxon>eudicotyledons</taxon>
        <taxon>Gunneridae</taxon>
        <taxon>Pentapetalae</taxon>
        <taxon>asterids</taxon>
        <taxon>campanulids</taxon>
        <taxon>Asterales</taxon>
        <taxon>Asteraceae</taxon>
        <taxon>Carduoideae</taxon>
        <taxon>Cardueae</taxon>
        <taxon>Arctiinae</taxon>
        <taxon>Arctium</taxon>
    </lineage>
</organism>
<proteinExistence type="predicted"/>
<reference evidence="1 2" key="2">
    <citation type="journal article" date="2022" name="Mol. Ecol. Resour.">
        <title>The genomes of chicory, endive, great burdock and yacon provide insights into Asteraceae paleo-polyploidization history and plant inulin production.</title>
        <authorList>
            <person name="Fan W."/>
            <person name="Wang S."/>
            <person name="Wang H."/>
            <person name="Wang A."/>
            <person name="Jiang F."/>
            <person name="Liu H."/>
            <person name="Zhao H."/>
            <person name="Xu D."/>
            <person name="Zhang Y."/>
        </authorList>
    </citation>
    <scope>NUCLEOTIDE SEQUENCE [LARGE SCALE GENOMIC DNA]</scope>
    <source>
        <strain evidence="2">cv. Niubang</strain>
    </source>
</reference>
<dbReference type="EMBL" id="CM042062">
    <property type="protein sequence ID" value="KAI3669229.1"/>
    <property type="molecule type" value="Genomic_DNA"/>
</dbReference>
<evidence type="ECO:0000313" key="2">
    <source>
        <dbReference type="Proteomes" id="UP001055879"/>
    </source>
</evidence>
<protein>
    <submittedName>
        <fullName evidence="1">Uncharacterized protein</fullName>
    </submittedName>
</protein>
<evidence type="ECO:0000313" key="1">
    <source>
        <dbReference type="EMBL" id="KAI3669229.1"/>
    </source>
</evidence>
<comment type="caution">
    <text evidence="1">The sequence shown here is derived from an EMBL/GenBank/DDBJ whole genome shotgun (WGS) entry which is preliminary data.</text>
</comment>
<accession>A0ACB8XR38</accession>
<dbReference type="Proteomes" id="UP001055879">
    <property type="component" value="Linkage Group LG16"/>
</dbReference>
<keyword evidence="2" id="KW-1185">Reference proteome</keyword>